<dbReference type="CDD" id="cd14948">
    <property type="entry name" value="BACON"/>
    <property type="match status" value="1"/>
</dbReference>
<evidence type="ECO:0000259" key="1">
    <source>
        <dbReference type="PROSITE" id="PS50853"/>
    </source>
</evidence>
<dbReference type="InterPro" id="IPR024361">
    <property type="entry name" value="BACON"/>
</dbReference>
<dbReference type="AlphaFoldDB" id="A0A0S7Y641"/>
<comment type="caution">
    <text evidence="2">The sequence shown here is derived from an EMBL/GenBank/DDBJ whole genome shotgun (WGS) entry which is preliminary data.</text>
</comment>
<dbReference type="InterPro" id="IPR013783">
    <property type="entry name" value="Ig-like_fold"/>
</dbReference>
<dbReference type="CDD" id="cd00063">
    <property type="entry name" value="FN3"/>
    <property type="match status" value="1"/>
</dbReference>
<evidence type="ECO:0000313" key="3">
    <source>
        <dbReference type="Proteomes" id="UP000051861"/>
    </source>
</evidence>
<dbReference type="Proteomes" id="UP000051861">
    <property type="component" value="Unassembled WGS sequence"/>
</dbReference>
<name>A0A0S7Y641_UNCSA</name>
<dbReference type="PROSITE" id="PS50853">
    <property type="entry name" value="FN3"/>
    <property type="match status" value="1"/>
</dbReference>
<evidence type="ECO:0000313" key="2">
    <source>
        <dbReference type="EMBL" id="KPJ69596.1"/>
    </source>
</evidence>
<sequence length="614" mass="69962">MKRKIIFFLSLSVTVATCFILFGISQDRSIRTVDDSVPQTILTQGFYDPIQQLSDVGAKAFWPAIAINNRGDIMVVFTQETSGDAGLYYTISQDSGDTWSTPKKTFSWKENIKSCDLAADPDGNFHLAYSDGITSGSRQIYYRHYANGQWGPIEQLSSINQNSNWCNIAVDGDEVHVVWYQELGWPTRPVTHLTSKKIGGPWSDPQEDVFKDPVNGFMYPDIKASNGNLYIVSQRQNYTGDTLTSKEIVFRERRQGIWRPTFTVGAHAWPDIEVDSRNGIHCIYPEFGKVRYRARTDESNWQKETSINTLKGVDGFFDLDFRNNTLIAVFLQAASRNPEHWSVYFRVRKFDKGWGGWETIIETDMGGYADLPRAVIDSDGYAHIVWVDWHTQDIREADTIWYNKWEVAKPDVPTLDLSNYSLSFEAPQGEIAETQSLQVRNAGPGTLNYKISTDDDWITVTPASGTCGNDWVDHWVDVNTNLEEGTHTGTITFTSAKAENSPLTANVSLKVLAPPIYEPLNFKVEKKENYSYFFRELIHLLKWEPNPLNKDITKYLITCEYEENSENITRVFEISGNTYEYANRKIISDTEYTYSIQAVDDKNRVGPPAIFTIK</sequence>
<dbReference type="CDD" id="cd15482">
    <property type="entry name" value="Sialidase_non-viral"/>
    <property type="match status" value="1"/>
</dbReference>
<dbReference type="Gene3D" id="2.120.10.10">
    <property type="match status" value="1"/>
</dbReference>
<dbReference type="InterPro" id="IPR003961">
    <property type="entry name" value="FN3_dom"/>
</dbReference>
<dbReference type="InterPro" id="IPR036116">
    <property type="entry name" value="FN3_sf"/>
</dbReference>
<dbReference type="Pfam" id="PF19190">
    <property type="entry name" value="BACON_2"/>
    <property type="match status" value="1"/>
</dbReference>
<accession>A0A0S7Y641</accession>
<feature type="domain" description="Fibronectin type-III" evidence="1">
    <location>
        <begin position="518"/>
        <end position="614"/>
    </location>
</feature>
<protein>
    <recommendedName>
        <fullName evidence="1">Fibronectin type-III domain-containing protein</fullName>
    </recommendedName>
</protein>
<dbReference type="Gene3D" id="2.60.40.10">
    <property type="entry name" value="Immunoglobulins"/>
    <property type="match status" value="2"/>
</dbReference>
<dbReference type="EMBL" id="LIZX01000020">
    <property type="protein sequence ID" value="KPJ69596.1"/>
    <property type="molecule type" value="Genomic_DNA"/>
</dbReference>
<gene>
    <name evidence="2" type="ORF">AMJ44_03295</name>
</gene>
<dbReference type="SUPFAM" id="SSF49265">
    <property type="entry name" value="Fibronectin type III"/>
    <property type="match status" value="1"/>
</dbReference>
<dbReference type="SUPFAM" id="SSF75005">
    <property type="entry name" value="Arabinanase/levansucrase/invertase"/>
    <property type="match status" value="1"/>
</dbReference>
<reference evidence="2 3" key="1">
    <citation type="journal article" date="2015" name="Microbiome">
        <title>Genomic resolution of linkages in carbon, nitrogen, and sulfur cycling among widespread estuary sediment bacteria.</title>
        <authorList>
            <person name="Baker B.J."/>
            <person name="Lazar C.S."/>
            <person name="Teske A.P."/>
            <person name="Dick G.J."/>
        </authorList>
    </citation>
    <scope>NUCLEOTIDE SEQUENCE [LARGE SCALE GENOMIC DNA]</scope>
    <source>
        <strain evidence="2">DG_54_3</strain>
    </source>
</reference>
<proteinExistence type="predicted"/>
<dbReference type="InterPro" id="IPR023296">
    <property type="entry name" value="Glyco_hydro_beta-prop_sf"/>
</dbReference>
<organism evidence="2 3">
    <name type="scientific">candidate division WOR-1 bacterium DG_54_3</name>
    <dbReference type="NCBI Taxonomy" id="1703775"/>
    <lineage>
        <taxon>Bacteria</taxon>
        <taxon>Bacillati</taxon>
        <taxon>Saganbacteria</taxon>
    </lineage>
</organism>